<dbReference type="RefSeq" id="WP_106133617.1">
    <property type="nucleotide sequence ID" value="NZ_PVTR01000005.1"/>
</dbReference>
<sequence length="377" mass="43005">MIKRSFYLLCVGVFIFSCTNSEKGIKETPTKTFQLADETIQLDLPDGWGHFGHKLFSANDNIYLFNYSMNSIAVYDLSNFDLQSVTTFDKEGPDGVGSSIGDIQVDERGDYWIASQLEEIFHVSPEAKVINRYKLNTDELSERGVSAMTFSFIQEGKKIYHPSLPQVFKWTELSPEEIAAMPNLVAYDLEEGVYEDLNDFDLGFLGDNLNKLIIPSIAYGKNGEILINHNFRDLYVYKNGSVEQFYAGISTFPNDPPVSSVDMFEDMMEVMRIISFSDMYESVSFFPKQNVYVRKAKFAESPEDGMDADGQFLQSTWGLVFLDEDFNHLGELVLPESMANGNYLFDTEKGFWYSTDHPNNPEVDEEVLQFRLIKVDN</sequence>
<comment type="caution">
    <text evidence="1">The sequence shown here is derived from an EMBL/GenBank/DDBJ whole genome shotgun (WGS) entry which is preliminary data.</text>
</comment>
<dbReference type="InterPro" id="IPR025316">
    <property type="entry name" value="DUF4221"/>
</dbReference>
<dbReference type="Pfam" id="PF13970">
    <property type="entry name" value="DUF4221"/>
    <property type="match status" value="1"/>
</dbReference>
<gene>
    <name evidence="1" type="ORF">CLW00_105255</name>
</gene>
<dbReference type="EMBL" id="PVTR01000005">
    <property type="protein sequence ID" value="PRY88133.1"/>
    <property type="molecule type" value="Genomic_DNA"/>
</dbReference>
<dbReference type="SUPFAM" id="SSF101898">
    <property type="entry name" value="NHL repeat"/>
    <property type="match status" value="1"/>
</dbReference>
<dbReference type="AlphaFoldDB" id="A0A2T0WN55"/>
<reference evidence="1 2" key="1">
    <citation type="submission" date="2018-03" db="EMBL/GenBank/DDBJ databases">
        <title>Genomic Encyclopedia of Archaeal and Bacterial Type Strains, Phase II (KMG-II): from individual species to whole genera.</title>
        <authorList>
            <person name="Goeker M."/>
        </authorList>
    </citation>
    <scope>NUCLEOTIDE SEQUENCE [LARGE SCALE GENOMIC DNA]</scope>
    <source>
        <strain evidence="1 2">DSM 27929</strain>
    </source>
</reference>
<evidence type="ECO:0000313" key="2">
    <source>
        <dbReference type="Proteomes" id="UP000238157"/>
    </source>
</evidence>
<proteinExistence type="predicted"/>
<protein>
    <submittedName>
        <fullName evidence="1">Uncharacterized protein DUF4221</fullName>
    </submittedName>
</protein>
<organism evidence="1 2">
    <name type="scientific">Mongoliibacter ruber</name>
    <dbReference type="NCBI Taxonomy" id="1750599"/>
    <lineage>
        <taxon>Bacteria</taxon>
        <taxon>Pseudomonadati</taxon>
        <taxon>Bacteroidota</taxon>
        <taxon>Cytophagia</taxon>
        <taxon>Cytophagales</taxon>
        <taxon>Cyclobacteriaceae</taxon>
        <taxon>Mongoliibacter</taxon>
    </lineage>
</organism>
<accession>A0A2T0WN55</accession>
<name>A0A2T0WN55_9BACT</name>
<dbReference type="OrthoDB" id="820466at2"/>
<keyword evidence="2" id="KW-1185">Reference proteome</keyword>
<dbReference type="Proteomes" id="UP000238157">
    <property type="component" value="Unassembled WGS sequence"/>
</dbReference>
<evidence type="ECO:0000313" key="1">
    <source>
        <dbReference type="EMBL" id="PRY88133.1"/>
    </source>
</evidence>
<dbReference type="PROSITE" id="PS51257">
    <property type="entry name" value="PROKAR_LIPOPROTEIN"/>
    <property type="match status" value="1"/>
</dbReference>